<organism evidence="1 2">
    <name type="scientific">Sporanaerobium hydrogeniformans</name>
    <dbReference type="NCBI Taxonomy" id="3072179"/>
    <lineage>
        <taxon>Bacteria</taxon>
        <taxon>Bacillati</taxon>
        <taxon>Bacillota</taxon>
        <taxon>Clostridia</taxon>
        <taxon>Lachnospirales</taxon>
        <taxon>Lachnospiraceae</taxon>
        <taxon>Sporanaerobium</taxon>
    </lineage>
</organism>
<dbReference type="Proteomes" id="UP000224460">
    <property type="component" value="Unassembled WGS sequence"/>
</dbReference>
<evidence type="ECO:0000313" key="1">
    <source>
        <dbReference type="EMBL" id="PHV69994.1"/>
    </source>
</evidence>
<reference evidence="1" key="1">
    <citation type="submission" date="2017-10" db="EMBL/GenBank/DDBJ databases">
        <title>Genome sequence of cellulolytic Lachnospiraceae bacterium XHS1971 isolated from hotspring sediment.</title>
        <authorList>
            <person name="Vasudevan G."/>
            <person name="Joshi A.J."/>
            <person name="Hivarkar S."/>
            <person name="Lanjekar V.B."/>
            <person name="Dhakephalkar P.K."/>
            <person name="Dagar S."/>
        </authorList>
    </citation>
    <scope>NUCLEOTIDE SEQUENCE</scope>
    <source>
        <strain evidence="1">XHS1971</strain>
    </source>
</reference>
<proteinExistence type="predicted"/>
<gene>
    <name evidence="1" type="ORF">CS063_12665</name>
</gene>
<comment type="caution">
    <text evidence="1">The sequence shown here is derived from an EMBL/GenBank/DDBJ whole genome shotgun (WGS) entry which is preliminary data.</text>
</comment>
<protein>
    <submittedName>
        <fullName evidence="1">Uncharacterized protein</fullName>
    </submittedName>
</protein>
<keyword evidence="2" id="KW-1185">Reference proteome</keyword>
<dbReference type="EMBL" id="PEDL01000015">
    <property type="protein sequence ID" value="PHV69994.1"/>
    <property type="molecule type" value="Genomic_DNA"/>
</dbReference>
<name>A0AC61D9Q3_9FIRM</name>
<evidence type="ECO:0000313" key="2">
    <source>
        <dbReference type="Proteomes" id="UP000224460"/>
    </source>
</evidence>
<sequence length="59" mass="6822">MSVAANKIKKRKHPLNANGNLRFLILDNRSDVTTTHHPCCALLFRQRDFSCKIDRTINK</sequence>
<accession>A0AC61D9Q3</accession>